<keyword evidence="2" id="KW-1185">Reference proteome</keyword>
<name>A0ABU2QTM4_9ACTN</name>
<comment type="caution">
    <text evidence="1">The sequence shown here is derived from an EMBL/GenBank/DDBJ whole genome shotgun (WGS) entry which is preliminary data.</text>
</comment>
<dbReference type="EMBL" id="JAVRET010000002">
    <property type="protein sequence ID" value="MDT0407784.1"/>
    <property type="molecule type" value="Genomic_DNA"/>
</dbReference>
<organism evidence="1 2">
    <name type="scientific">Streptomyces evansiae</name>
    <dbReference type="NCBI Taxonomy" id="3075535"/>
    <lineage>
        <taxon>Bacteria</taxon>
        <taxon>Bacillati</taxon>
        <taxon>Actinomycetota</taxon>
        <taxon>Actinomycetes</taxon>
        <taxon>Kitasatosporales</taxon>
        <taxon>Streptomycetaceae</taxon>
        <taxon>Streptomyces</taxon>
    </lineage>
</organism>
<sequence length="74" mass="8263">MRTTRATVAEADAWLTVLHRAGHVHTVDTHEDGTWTVRERPDSPAWTLHHPVLAMDWIAAVLRGSDADGQNRAK</sequence>
<protein>
    <recommendedName>
        <fullName evidence="3">PH domain-containing protein</fullName>
    </recommendedName>
</protein>
<dbReference type="RefSeq" id="WP_010262885.1">
    <property type="nucleotide sequence ID" value="NZ_JAVRET010000002.1"/>
</dbReference>
<dbReference type="Proteomes" id="UP001183610">
    <property type="component" value="Unassembled WGS sequence"/>
</dbReference>
<reference evidence="2" key="1">
    <citation type="submission" date="2023-07" db="EMBL/GenBank/DDBJ databases">
        <title>30 novel species of actinomycetes from the DSMZ collection.</title>
        <authorList>
            <person name="Nouioui I."/>
        </authorList>
    </citation>
    <scope>NUCLEOTIDE SEQUENCE [LARGE SCALE GENOMIC DNA]</scope>
    <source>
        <strain evidence="2">DSM 41979</strain>
    </source>
</reference>
<evidence type="ECO:0000313" key="2">
    <source>
        <dbReference type="Proteomes" id="UP001183610"/>
    </source>
</evidence>
<accession>A0ABU2QTM4</accession>
<proteinExistence type="predicted"/>
<gene>
    <name evidence="1" type="ORF">RM698_01795</name>
</gene>
<evidence type="ECO:0000313" key="1">
    <source>
        <dbReference type="EMBL" id="MDT0407784.1"/>
    </source>
</evidence>
<evidence type="ECO:0008006" key="3">
    <source>
        <dbReference type="Google" id="ProtNLM"/>
    </source>
</evidence>